<sequence>MAIHYTVRCLLETACGSLAEIELIHPDLPDGHASRRSDASRWLWIEGATVQSLQVIGDSNPSERIFDRAVLTLGGAHGELHWPSGRRDVLSINAARELRPEFRRLVHEHLN</sequence>
<evidence type="ECO:0000313" key="2">
    <source>
        <dbReference type="Proteomes" id="UP000248856"/>
    </source>
</evidence>
<reference evidence="1 2" key="1">
    <citation type="submission" date="2018-06" db="EMBL/GenBank/DDBJ databases">
        <title>Genomic Encyclopedia of Archaeal and Bacterial Type Strains, Phase II (KMG-II): from individual species to whole genera.</title>
        <authorList>
            <person name="Goeker M."/>
        </authorList>
    </citation>
    <scope>NUCLEOTIDE SEQUENCE [LARGE SCALE GENOMIC DNA]</scope>
    <source>
        <strain evidence="1 2">CFPB 3232</strain>
    </source>
</reference>
<dbReference type="OrthoDB" id="8971000at2"/>
<keyword evidence="2" id="KW-1185">Reference proteome</keyword>
<dbReference type="AlphaFoldDB" id="A0A328Z744"/>
<proteinExistence type="predicted"/>
<protein>
    <submittedName>
        <fullName evidence="1">Uncharacterized protein</fullName>
    </submittedName>
</protein>
<accession>A0A328Z744</accession>
<dbReference type="RefSeq" id="WP_111877526.1">
    <property type="nucleotide sequence ID" value="NZ_CBCSGC010000014.1"/>
</dbReference>
<organism evidence="1 2">
    <name type="scientific">Paracidovorax anthurii</name>
    <dbReference type="NCBI Taxonomy" id="78229"/>
    <lineage>
        <taxon>Bacteria</taxon>
        <taxon>Pseudomonadati</taxon>
        <taxon>Pseudomonadota</taxon>
        <taxon>Betaproteobacteria</taxon>
        <taxon>Burkholderiales</taxon>
        <taxon>Comamonadaceae</taxon>
        <taxon>Paracidovorax</taxon>
    </lineage>
</organism>
<evidence type="ECO:0000313" key="1">
    <source>
        <dbReference type="EMBL" id="RAR81015.1"/>
    </source>
</evidence>
<comment type="caution">
    <text evidence="1">The sequence shown here is derived from an EMBL/GenBank/DDBJ whole genome shotgun (WGS) entry which is preliminary data.</text>
</comment>
<gene>
    <name evidence="1" type="ORF">AX018_102131</name>
</gene>
<dbReference type="Proteomes" id="UP000248856">
    <property type="component" value="Unassembled WGS sequence"/>
</dbReference>
<dbReference type="EMBL" id="QLTA01000021">
    <property type="protein sequence ID" value="RAR81015.1"/>
    <property type="molecule type" value="Genomic_DNA"/>
</dbReference>
<name>A0A328Z744_9BURK</name>